<dbReference type="OrthoDB" id="2444224at2759"/>
<feature type="region of interest" description="Disordered" evidence="1">
    <location>
        <begin position="373"/>
        <end position="450"/>
    </location>
</feature>
<feature type="compositionally biased region" description="Polar residues" evidence="1">
    <location>
        <begin position="282"/>
        <end position="296"/>
    </location>
</feature>
<feature type="compositionally biased region" description="Basic and acidic residues" evidence="1">
    <location>
        <begin position="36"/>
        <end position="45"/>
    </location>
</feature>
<evidence type="ECO:0000313" key="3">
    <source>
        <dbReference type="Proteomes" id="UP000726737"/>
    </source>
</evidence>
<organism evidence="2 3">
    <name type="scientific">Mortierella polycephala</name>
    <dbReference type="NCBI Taxonomy" id="41804"/>
    <lineage>
        <taxon>Eukaryota</taxon>
        <taxon>Fungi</taxon>
        <taxon>Fungi incertae sedis</taxon>
        <taxon>Mucoromycota</taxon>
        <taxon>Mortierellomycotina</taxon>
        <taxon>Mortierellomycetes</taxon>
        <taxon>Mortierellales</taxon>
        <taxon>Mortierellaceae</taxon>
        <taxon>Mortierella</taxon>
    </lineage>
</organism>
<feature type="region of interest" description="Disordered" evidence="1">
    <location>
        <begin position="216"/>
        <end position="301"/>
    </location>
</feature>
<reference evidence="2" key="1">
    <citation type="journal article" date="2020" name="Fungal Divers.">
        <title>Resolving the Mortierellaceae phylogeny through synthesis of multi-gene phylogenetics and phylogenomics.</title>
        <authorList>
            <person name="Vandepol N."/>
            <person name="Liber J."/>
            <person name="Desiro A."/>
            <person name="Na H."/>
            <person name="Kennedy M."/>
            <person name="Barry K."/>
            <person name="Grigoriev I.V."/>
            <person name="Miller A.N."/>
            <person name="O'Donnell K."/>
            <person name="Stajich J.E."/>
            <person name="Bonito G."/>
        </authorList>
    </citation>
    <scope>NUCLEOTIDE SEQUENCE</scope>
    <source>
        <strain evidence="2">KOD948</strain>
    </source>
</reference>
<keyword evidence="3" id="KW-1185">Reference proteome</keyword>
<feature type="compositionally biased region" description="Low complexity" evidence="1">
    <location>
        <begin position="431"/>
        <end position="450"/>
    </location>
</feature>
<accession>A0A9P6PWK4</accession>
<feature type="compositionally biased region" description="Basic and acidic residues" evidence="1">
    <location>
        <begin position="54"/>
        <end position="70"/>
    </location>
</feature>
<name>A0A9P6PWK4_9FUNG</name>
<evidence type="ECO:0000256" key="1">
    <source>
        <dbReference type="SAM" id="MobiDB-lite"/>
    </source>
</evidence>
<dbReference type="EMBL" id="JAAAJA010000358">
    <property type="protein sequence ID" value="KAG0255265.1"/>
    <property type="molecule type" value="Genomic_DNA"/>
</dbReference>
<gene>
    <name evidence="2" type="ORF">BG011_005228</name>
</gene>
<evidence type="ECO:0000313" key="2">
    <source>
        <dbReference type="EMBL" id="KAG0255265.1"/>
    </source>
</evidence>
<dbReference type="AlphaFoldDB" id="A0A9P6PWK4"/>
<comment type="caution">
    <text evidence="2">The sequence shown here is derived from an EMBL/GenBank/DDBJ whole genome shotgun (WGS) entry which is preliminary data.</text>
</comment>
<proteinExistence type="predicted"/>
<sequence>MPSSRFHARNRARAIPLVTVSLARGNLRQTQFANHMHSDSNDHNQELSNANEQQGHEAEHEHRPDHEQGDRPPPYEAALQESNSHSHHSHCLVTTSPSNADLSEAALHLSRTLVSATKHTPQPPPKTSWVFMMIYNWTHTHRAATRLYHILTNPRMLFKEIQGHNEHLQNMMQRQSIQQLTEEQDRMDDDPDMLDDTATEMVPVSMMNIRSAANMEDSLPEDPESLEGHDDSSDDSASPRKLKRRIDHYPNPFGSNISSMDEQEDDEGWFGRGEECSENGETKTNSVRLSTPTQPHSIRRPIPDFATSSLGYAMNPGQFENTTDKQAGSRLSTLSTTSIFNTPTGARFNQPSFNSSPTAELTSRSAARLAITTSITSDKQTPSQLSEGEQKISLAQKNLETEPGPQQNSHYPTPIESPWEEQSRILADFRPPSTSDHSSPSNSTPDASSGFTSLIAINSLASADSISSSGETPSFSEAVS</sequence>
<dbReference type="Proteomes" id="UP000726737">
    <property type="component" value="Unassembled WGS sequence"/>
</dbReference>
<feature type="compositionally biased region" description="Polar residues" evidence="1">
    <location>
        <begin position="373"/>
        <end position="411"/>
    </location>
</feature>
<feature type="region of interest" description="Disordered" evidence="1">
    <location>
        <begin position="36"/>
        <end position="96"/>
    </location>
</feature>
<protein>
    <submittedName>
        <fullName evidence="2">Uncharacterized protein</fullName>
    </submittedName>
</protein>